<feature type="region of interest" description="Disordered" evidence="8">
    <location>
        <begin position="44"/>
        <end position="64"/>
    </location>
</feature>
<evidence type="ECO:0000256" key="6">
    <source>
        <dbReference type="ARBA" id="ARBA00023043"/>
    </source>
</evidence>
<dbReference type="InterPro" id="IPR026876">
    <property type="entry name" value="Fn3_assoc_repeat"/>
</dbReference>
<feature type="region of interest" description="Disordered" evidence="8">
    <location>
        <begin position="542"/>
        <end position="588"/>
    </location>
</feature>
<keyword evidence="7" id="KW-0966">Cell projection</keyword>
<keyword evidence="11" id="KW-1185">Reference proteome</keyword>
<keyword evidence="5" id="KW-0862">Zinc</keyword>
<feature type="compositionally biased region" description="Basic and acidic residues" evidence="8">
    <location>
        <begin position="423"/>
        <end position="438"/>
    </location>
</feature>
<proteinExistence type="predicted"/>
<keyword evidence="4" id="KW-0863">Zinc-finger</keyword>
<feature type="domain" description="DZANK-type" evidence="9">
    <location>
        <begin position="308"/>
        <end position="355"/>
    </location>
</feature>
<feature type="region of interest" description="Disordered" evidence="8">
    <location>
        <begin position="423"/>
        <end position="451"/>
    </location>
</feature>
<protein>
    <recommendedName>
        <fullName evidence="9">DZANK-type domain-containing protein</fullName>
    </recommendedName>
</protein>
<evidence type="ECO:0000256" key="7">
    <source>
        <dbReference type="ARBA" id="ARBA00023273"/>
    </source>
</evidence>
<comment type="caution">
    <text evidence="10">The sequence shown here is derived from an EMBL/GenBank/DDBJ whole genome shotgun (WGS) entry which is preliminary data.</text>
</comment>
<evidence type="ECO:0000256" key="1">
    <source>
        <dbReference type="ARBA" id="ARBA00004316"/>
    </source>
</evidence>
<dbReference type="GO" id="GO:0042995">
    <property type="term" value="C:cell projection"/>
    <property type="evidence" value="ECO:0007669"/>
    <property type="project" value="UniProtKB-SubCell"/>
</dbReference>
<reference evidence="10 11" key="2">
    <citation type="journal article" date="2023" name="Mol. Biol. Evol.">
        <title>Genomics of Secondarily Temperate Adaptation in the Only Non-Antarctic Icefish.</title>
        <authorList>
            <person name="Rivera-Colon A.G."/>
            <person name="Rayamajhi N."/>
            <person name="Minhas B.F."/>
            <person name="Madrigal G."/>
            <person name="Bilyk K.T."/>
            <person name="Yoon V."/>
            <person name="Hune M."/>
            <person name="Gregory S."/>
            <person name="Cheng C.H.C."/>
            <person name="Catchen J.M."/>
        </authorList>
    </citation>
    <scope>NUCLEOTIDE SEQUENCE [LARGE SCALE GENOMIC DNA]</scope>
    <source>
        <strain evidence="10">JMC-PN-2008</strain>
    </source>
</reference>
<dbReference type="PANTHER" id="PTHR16058:SF4">
    <property type="entry name" value="DOUBLE ZINC RIBBON AND ANKYRIN REPEAT-CONTAINING PROTEIN 1"/>
    <property type="match status" value="1"/>
</dbReference>
<evidence type="ECO:0000256" key="4">
    <source>
        <dbReference type="ARBA" id="ARBA00022771"/>
    </source>
</evidence>
<dbReference type="InterPro" id="IPR052481">
    <property type="entry name" value="DZAN1"/>
</dbReference>
<feature type="region of interest" description="Disordered" evidence="8">
    <location>
        <begin position="370"/>
        <end position="407"/>
    </location>
</feature>
<dbReference type="GO" id="GO:0008270">
    <property type="term" value="F:zinc ion binding"/>
    <property type="evidence" value="ECO:0007669"/>
    <property type="project" value="UniProtKB-KW"/>
</dbReference>
<dbReference type="AlphaFoldDB" id="A0AAN8AY15"/>
<reference evidence="10 11" key="1">
    <citation type="journal article" date="2023" name="Genes (Basel)">
        <title>Chromosome-Level Genome Assembly and Circadian Gene Repertoire of the Patagonia Blennie Eleginops maclovinus-The Closest Ancestral Proxy of Antarctic Cryonotothenioids.</title>
        <authorList>
            <person name="Cheng C.C."/>
            <person name="Rivera-Colon A.G."/>
            <person name="Minhas B.F."/>
            <person name="Wilson L."/>
            <person name="Rayamajhi N."/>
            <person name="Vargas-Chacoff L."/>
            <person name="Catchen J.M."/>
        </authorList>
    </citation>
    <scope>NUCLEOTIDE SEQUENCE [LARGE SCALE GENOMIC DNA]</scope>
    <source>
        <strain evidence="10">JMC-PN-2008</strain>
    </source>
</reference>
<sequence length="588" mass="62363">MTAGAVSAPLIIPITHLHTHRAKNHVDTQTPVSIHSETPSSQIFFSLDGSKPEPEHRGRSRKYSGPLLLHAGKVTVRAVAVSRDGRRSSMVTKVFIVDLADPNRKQSDQALQLLFCFQRPSEGASAAAPPRPPDPRMMGNSPLAGPPFVIGRLGSPNRQQQTGARPPSASSGVLSSTQTSRFQRESDFLRCAQCLTLRPSDPFSRLCAQCGAALPGLPAQRPPPAEGGQMVSCVSCGSLVPANTQSCLICETSVASQQLQASLKLQDHVMCVSCGCGNPTHVSRCLSCESRLQPAVSGSAPPGRRLSCSRCKRLNRSDARFCDWCGSKPGYAVSCVSCWRCGASAPPYASYCPACSAFLQAPPATKSCSDIKPPVGGGEAKRASATWKTTPSKGPASSAKKAPPTAECSTQTVGLYYPSATELQRKEQQREKHSRANAERNPPPSAVSPGRGFWRQQVDHVCSHLRSYAQNNASFRTLLGEPRLGRLVSAVIQEDQHEVTVSVSFVAAGQDPPPLQVDPAGDAVGAADSLSSVTETSVLRGSVRSAGRMKPLKLNPTPKPPVMDVRAAEGAGSEGDQVSAVQQLLDQK</sequence>
<evidence type="ECO:0000256" key="3">
    <source>
        <dbReference type="ARBA" id="ARBA00022737"/>
    </source>
</evidence>
<dbReference type="Proteomes" id="UP001346869">
    <property type="component" value="Unassembled WGS sequence"/>
</dbReference>
<keyword evidence="3" id="KW-0677">Repeat</keyword>
<evidence type="ECO:0000256" key="2">
    <source>
        <dbReference type="ARBA" id="ARBA00022723"/>
    </source>
</evidence>
<name>A0AAN8AY15_ELEMC</name>
<dbReference type="PANTHER" id="PTHR16058">
    <property type="entry name" value="DOUBLE ZINC RIBBON AND ANKYRIN REPEAT-CONTAINING PROTEIN 1"/>
    <property type="match status" value="1"/>
</dbReference>
<feature type="compositionally biased region" description="Polar residues" evidence="8">
    <location>
        <begin position="156"/>
        <end position="179"/>
    </location>
</feature>
<feature type="region of interest" description="Disordered" evidence="8">
    <location>
        <begin position="122"/>
        <end position="179"/>
    </location>
</feature>
<feature type="compositionally biased region" description="Low complexity" evidence="8">
    <location>
        <begin position="391"/>
        <end position="404"/>
    </location>
</feature>
<evidence type="ECO:0000313" key="11">
    <source>
        <dbReference type="Proteomes" id="UP001346869"/>
    </source>
</evidence>
<evidence type="ECO:0000313" key="10">
    <source>
        <dbReference type="EMBL" id="KAK5873297.1"/>
    </source>
</evidence>
<dbReference type="Pfam" id="PF12773">
    <property type="entry name" value="DZR"/>
    <property type="match status" value="1"/>
</dbReference>
<dbReference type="InterPro" id="IPR025874">
    <property type="entry name" value="DZR"/>
</dbReference>
<evidence type="ECO:0000259" key="9">
    <source>
        <dbReference type="Pfam" id="PF12773"/>
    </source>
</evidence>
<accession>A0AAN8AY15</accession>
<evidence type="ECO:0000256" key="5">
    <source>
        <dbReference type="ARBA" id="ARBA00022833"/>
    </source>
</evidence>
<comment type="subcellular location">
    <subcellularLocation>
        <location evidence="1">Cell projection</location>
    </subcellularLocation>
</comment>
<keyword evidence="2" id="KW-0479">Metal-binding</keyword>
<dbReference type="EMBL" id="JAUZQC010000003">
    <property type="protein sequence ID" value="KAK5873297.1"/>
    <property type="molecule type" value="Genomic_DNA"/>
</dbReference>
<evidence type="ECO:0000256" key="8">
    <source>
        <dbReference type="SAM" id="MobiDB-lite"/>
    </source>
</evidence>
<feature type="compositionally biased region" description="Polar residues" evidence="8">
    <location>
        <begin position="579"/>
        <end position="588"/>
    </location>
</feature>
<keyword evidence="6" id="KW-0040">ANK repeat</keyword>
<organism evidence="10 11">
    <name type="scientific">Eleginops maclovinus</name>
    <name type="common">Patagonian blennie</name>
    <name type="synonym">Eleginus maclovinus</name>
    <dbReference type="NCBI Taxonomy" id="56733"/>
    <lineage>
        <taxon>Eukaryota</taxon>
        <taxon>Metazoa</taxon>
        <taxon>Chordata</taxon>
        <taxon>Craniata</taxon>
        <taxon>Vertebrata</taxon>
        <taxon>Euteleostomi</taxon>
        <taxon>Actinopterygii</taxon>
        <taxon>Neopterygii</taxon>
        <taxon>Teleostei</taxon>
        <taxon>Neoteleostei</taxon>
        <taxon>Acanthomorphata</taxon>
        <taxon>Eupercaria</taxon>
        <taxon>Perciformes</taxon>
        <taxon>Notothenioidei</taxon>
        <taxon>Eleginopidae</taxon>
        <taxon>Eleginops</taxon>
    </lineage>
</organism>
<dbReference type="Pfam" id="PF13287">
    <property type="entry name" value="Fn3_assoc"/>
    <property type="match status" value="1"/>
</dbReference>
<gene>
    <name evidence="10" type="ORF">PBY51_018348</name>
</gene>